<dbReference type="CDD" id="cd01650">
    <property type="entry name" value="RT_nLTR_like"/>
    <property type="match status" value="1"/>
</dbReference>
<keyword evidence="6" id="KW-1185">Reference proteome</keyword>
<dbReference type="SUPFAM" id="SSF57756">
    <property type="entry name" value="Retrovirus zinc finger-like domains"/>
    <property type="match status" value="1"/>
</dbReference>
<sequence>MSSPNSTNLPDKETGPTTPVTLPLRMTYAKVASRNRESLMHHEVTTKTVTSNSDTTKAERIVNTNVFRGGGSPASVSSIFFDVSSRGERLHDVLALISKAYPNNCGGDTHKTGPRVLVELYLATAAEIETALQQGVLFDDGMRIIPCRAMSSDVDIARIRLTSLPRMPIPALVEGLKMSLRSFGRVLDCGIYRETRSQMFMGEGFAVLDRTPTADDSTSWSSLSHTISWCNTNDFFYATWKEMELHCARCHQPGHHVRLCPDNPQKHRPCYACGENGHIAAECPTRSNSVRGATTKKKRKTRAQPPVTNATTHDALPVTPEKDTTPTPSDKVPPASPIRITTSSPPASQHAKDLPTESVDWDDLAEQDAADSEGEEPSDTDGMDTDEPNQELEEATDQFLTTFDQYVDDHPEVLSKELSIKVPRHWYDHLHASDIAKEDISKFTIEKQRLMIHLMFEQAPKLIEHMQGLWISGQHTSRLMNNAHGNALGPEQHQDPNLTLRKITNTSARDSLIRYLRQHPSSPHIITLQETNAIDHDTTTTFNMLFRSQQSLWSHHCGIVSLDSDLSFQRISIDLNNSDFNKRFIFTKVSSHNQTFASFFLLTLYAPASSTTQRRLFYTALLDSPIFTSIDPHYTDRLIITGDFNFNVYQQQSTRDRISHRWVSQLQLNFVDCITDTSSSLSLPTYRTGVSFHSTLDFIFASRSFHSFILHGDVEFVSRTWTDHALLSARIQLGSPSTGKGYWRGNPNFSYIPEFRQELVMMLNNLWPTLDTIDSLQQRWEHLKSALRRFTQQFGRQRTQWRQQQLKALMSKRNRLLRSKPPPNVLAQFLPRVEQQISNLQQETVDILALKARQRWREKGEKAAGYLKKNATQAKSSRMITSFVHPSTGATCSEINDLHDAATTFYQELYTPTTIDDHALDALLVSSTLPCLSSSWQNDLMMDFTIDDLQDGAKRAPKQSSPGPDGLPYSTWFLVFKHPSYHSLACAVFNMALQQGIYPSSWKDTCVTLLPKKGDLQSLRNWRPISLINTDAKIFTRLLNARLVQAAGSLINPFQTGFMPDRFIADNGMLAKLAMEQANGHDSSSSIALLLDQEKAYDRIHPSYLRQVLSKFGIPDDFINAVNNLFFSTRIRININGHLSPAFTQQRGLRQGDPISPILFNLAIEPLLRAIMDDDSFQGVQLNTAPQDSMPLPSLPALKCQAYADDIMVFLSNPQDLARLQLHLNRYQLSSNAKLNAHKSQAISLSGQPQPEWNQTLEQAGFPTCHDRTWSSAVVYLGYPLASSKRQLDVYLDKLLSSVRSLCHDFSDRQLSVRGRATILNMLILSTIWHTLRLVGAPSSFFRSLRACMGGFLMHKMFPRVSLQKLCQPLEFGGLGILDPEKQQGALQLRWLDPLFHPSSDWNYTTLALAHHLRHAHPSMPDHRFPLLLSSCRKSIGEVTNSVSSLFFKAMDLMSLDISSLSFDVSVVLQLPLNCIWYDSPGHKLKQSRFRHLKVHDIFYLNPSAGFILWRPMTRIPLQTRHKCLAKSLLHAVSQQHIHFHHFFQRFFSAEPYPSSSILSPTRMDASPITSFMDAYFDLKSWTTRRYRSICQPSTPLIPSIPRKTWKIFWSSPMEHSARNVWYRIIHNTIPTATRLAHYGIHHSDSLHCQLCHVADDTLDHFLVLCPHRRLIWMNLWDDQFHGPYHAASLLRFLKHLTCSRSTVSFSKLLAITSCYLLAMWQLYWLKVFNNQHFHHVHVITRAQRLLARFSLSA</sequence>
<reference evidence="5 6" key="1">
    <citation type="submission" date="2023-03" db="EMBL/GenBank/DDBJ databases">
        <title>Genome sequence of Lichtheimia ornata CBS 291.66.</title>
        <authorList>
            <person name="Mohabir J.T."/>
            <person name="Shea T.P."/>
            <person name="Kurbessoian T."/>
            <person name="Berby B."/>
            <person name="Fontaine J."/>
            <person name="Livny J."/>
            <person name="Gnirke A."/>
            <person name="Stajich J.E."/>
            <person name="Cuomo C.A."/>
        </authorList>
    </citation>
    <scope>NUCLEOTIDE SEQUENCE [LARGE SCALE GENOMIC DNA]</scope>
    <source>
        <strain evidence="5">CBS 291.66</strain>
    </source>
</reference>
<organism evidence="5 6">
    <name type="scientific">Lichtheimia ornata</name>
    <dbReference type="NCBI Taxonomy" id="688661"/>
    <lineage>
        <taxon>Eukaryota</taxon>
        <taxon>Fungi</taxon>
        <taxon>Fungi incertae sedis</taxon>
        <taxon>Mucoromycota</taxon>
        <taxon>Mucoromycotina</taxon>
        <taxon>Mucoromycetes</taxon>
        <taxon>Mucorales</taxon>
        <taxon>Lichtheimiaceae</taxon>
        <taxon>Lichtheimia</taxon>
    </lineage>
</organism>
<dbReference type="PROSITE" id="PS50158">
    <property type="entry name" value="ZF_CCHC"/>
    <property type="match status" value="1"/>
</dbReference>
<dbReference type="PROSITE" id="PS50878">
    <property type="entry name" value="RT_POL"/>
    <property type="match status" value="1"/>
</dbReference>
<feature type="domain" description="CCHC-type" evidence="3">
    <location>
        <begin position="270"/>
        <end position="284"/>
    </location>
</feature>
<dbReference type="EMBL" id="JARTCD010000165">
    <property type="protein sequence ID" value="KAJ8651595.1"/>
    <property type="molecule type" value="Genomic_DNA"/>
</dbReference>
<dbReference type="GeneID" id="83220177"/>
<dbReference type="InterPro" id="IPR036875">
    <property type="entry name" value="Znf_CCHC_sf"/>
</dbReference>
<dbReference type="Pfam" id="PF00098">
    <property type="entry name" value="zf-CCHC"/>
    <property type="match status" value="1"/>
</dbReference>
<name>A0AAD7UR08_9FUNG</name>
<dbReference type="InterPro" id="IPR043502">
    <property type="entry name" value="DNA/RNA_pol_sf"/>
</dbReference>
<comment type="caution">
    <text evidence="5">The sequence shown here is derived from an EMBL/GenBank/DDBJ whole genome shotgun (WGS) entry which is preliminary data.</text>
</comment>
<evidence type="ECO:0000256" key="2">
    <source>
        <dbReference type="SAM" id="MobiDB-lite"/>
    </source>
</evidence>
<evidence type="ECO:0000259" key="3">
    <source>
        <dbReference type="PROSITE" id="PS50158"/>
    </source>
</evidence>
<dbReference type="PANTHER" id="PTHR31635:SF196">
    <property type="entry name" value="REVERSE TRANSCRIPTASE DOMAIN-CONTAINING PROTEIN-RELATED"/>
    <property type="match status" value="1"/>
</dbReference>
<feature type="region of interest" description="Disordered" evidence="2">
    <location>
        <begin position="288"/>
        <end position="388"/>
    </location>
</feature>
<evidence type="ECO:0000313" key="5">
    <source>
        <dbReference type="EMBL" id="KAJ8651595.1"/>
    </source>
</evidence>
<keyword evidence="1" id="KW-0479">Metal-binding</keyword>
<dbReference type="SMART" id="SM00343">
    <property type="entry name" value="ZnF_C2HC"/>
    <property type="match status" value="2"/>
</dbReference>
<feature type="region of interest" description="Disordered" evidence="2">
    <location>
        <begin position="1"/>
        <end position="20"/>
    </location>
</feature>
<feature type="compositionally biased region" description="Acidic residues" evidence="2">
    <location>
        <begin position="359"/>
        <end position="388"/>
    </location>
</feature>
<evidence type="ECO:0000259" key="4">
    <source>
        <dbReference type="PROSITE" id="PS50878"/>
    </source>
</evidence>
<dbReference type="Gene3D" id="4.10.60.10">
    <property type="entry name" value="Zinc finger, CCHC-type"/>
    <property type="match status" value="1"/>
</dbReference>
<dbReference type="InterPro" id="IPR000477">
    <property type="entry name" value="RT_dom"/>
</dbReference>
<dbReference type="Gene3D" id="3.60.10.10">
    <property type="entry name" value="Endonuclease/exonuclease/phosphatase"/>
    <property type="match status" value="1"/>
</dbReference>
<keyword evidence="1" id="KW-0862">Zinc</keyword>
<feature type="domain" description="Reverse transcriptase" evidence="4">
    <location>
        <begin position="991"/>
        <end position="1281"/>
    </location>
</feature>
<dbReference type="InterPro" id="IPR026960">
    <property type="entry name" value="RVT-Znf"/>
</dbReference>
<dbReference type="GO" id="GO:0003676">
    <property type="term" value="F:nucleic acid binding"/>
    <property type="evidence" value="ECO:0007669"/>
    <property type="project" value="InterPro"/>
</dbReference>
<protein>
    <recommendedName>
        <fullName evidence="7">CCHC-type domain-containing protein</fullName>
    </recommendedName>
</protein>
<evidence type="ECO:0000313" key="6">
    <source>
        <dbReference type="Proteomes" id="UP001234581"/>
    </source>
</evidence>
<dbReference type="PANTHER" id="PTHR31635">
    <property type="entry name" value="REVERSE TRANSCRIPTASE DOMAIN-CONTAINING PROTEIN-RELATED"/>
    <property type="match status" value="1"/>
</dbReference>
<proteinExistence type="predicted"/>
<evidence type="ECO:0008006" key="7">
    <source>
        <dbReference type="Google" id="ProtNLM"/>
    </source>
</evidence>
<dbReference type="InterPro" id="IPR036691">
    <property type="entry name" value="Endo/exonu/phosph_ase_sf"/>
</dbReference>
<dbReference type="InterPro" id="IPR001878">
    <property type="entry name" value="Znf_CCHC"/>
</dbReference>
<dbReference type="Pfam" id="PF13966">
    <property type="entry name" value="zf-RVT"/>
    <property type="match status" value="1"/>
</dbReference>
<dbReference type="SUPFAM" id="SSF56219">
    <property type="entry name" value="DNase I-like"/>
    <property type="match status" value="1"/>
</dbReference>
<evidence type="ECO:0000256" key="1">
    <source>
        <dbReference type="PROSITE-ProRule" id="PRU00047"/>
    </source>
</evidence>
<keyword evidence="1" id="KW-0863">Zinc-finger</keyword>
<gene>
    <name evidence="5" type="ORF">O0I10_012843</name>
</gene>
<dbReference type="GO" id="GO:0008270">
    <property type="term" value="F:zinc ion binding"/>
    <property type="evidence" value="ECO:0007669"/>
    <property type="project" value="UniProtKB-KW"/>
</dbReference>
<dbReference type="RefSeq" id="XP_058336509.1">
    <property type="nucleotide sequence ID" value="XM_058492730.1"/>
</dbReference>
<accession>A0AAD7UR08</accession>
<dbReference type="Pfam" id="PF00078">
    <property type="entry name" value="RVT_1"/>
    <property type="match status" value="1"/>
</dbReference>
<dbReference type="SUPFAM" id="SSF56672">
    <property type="entry name" value="DNA/RNA polymerases"/>
    <property type="match status" value="1"/>
</dbReference>
<dbReference type="Proteomes" id="UP001234581">
    <property type="component" value="Unassembled WGS sequence"/>
</dbReference>